<evidence type="ECO:0000256" key="13">
    <source>
        <dbReference type="SAM" id="MobiDB-lite"/>
    </source>
</evidence>
<dbReference type="Pfam" id="PF13329">
    <property type="entry name" value="ATG2_CAD"/>
    <property type="match status" value="1"/>
</dbReference>
<reference evidence="15" key="1">
    <citation type="journal article" date="2009" name="Genome Res.">
        <title>Comparative genomic analyses of the human fungal pathogens Coccidioides and their relatives.</title>
        <authorList>
            <person name="Sharpton T.J."/>
            <person name="Stajich J.E."/>
            <person name="Rounsley S.D."/>
            <person name="Gardner M.J."/>
            <person name="Wortman J.R."/>
            <person name="Jordar V.S."/>
            <person name="Maiti R."/>
            <person name="Kodira C.D."/>
            <person name="Neafsey D.E."/>
            <person name="Zeng Q."/>
            <person name="Hung C.-Y."/>
            <person name="McMahan C."/>
            <person name="Muszewska A."/>
            <person name="Grynberg M."/>
            <person name="Mandel M.A."/>
            <person name="Kellner E.M."/>
            <person name="Barker B.M."/>
            <person name="Galgiani J.N."/>
            <person name="Orbach M.J."/>
            <person name="Kirkland T.N."/>
            <person name="Cole G.T."/>
            <person name="Henn M.R."/>
            <person name="Birren B.W."/>
            <person name="Taylor J.W."/>
        </authorList>
    </citation>
    <scope>NUCLEOTIDE SEQUENCE [LARGE SCALE GENOMIC DNA]</scope>
    <source>
        <strain evidence="15">UAMH 1704</strain>
    </source>
</reference>
<dbReference type="HOGENOM" id="CLU_000626_1_0_1"/>
<proteinExistence type="inferred from homology"/>
<evidence type="ECO:0000256" key="3">
    <source>
        <dbReference type="ARBA" id="ARBA00009714"/>
    </source>
</evidence>
<dbReference type="GO" id="GO:0034727">
    <property type="term" value="P:piecemeal microautophagy of the nucleus"/>
    <property type="evidence" value="ECO:0007669"/>
    <property type="project" value="TreeGrafter"/>
</dbReference>
<evidence type="ECO:0000256" key="9">
    <source>
        <dbReference type="ARBA" id="ARBA00023136"/>
    </source>
</evidence>
<keyword evidence="5" id="KW-0813">Transport</keyword>
<evidence type="ECO:0000256" key="2">
    <source>
        <dbReference type="ARBA" id="ARBA00004623"/>
    </source>
</evidence>
<dbReference type="EMBL" id="CH476617">
    <property type="protein sequence ID" value="EEP80543.1"/>
    <property type="molecule type" value="Genomic_DNA"/>
</dbReference>
<dbReference type="PANTHER" id="PTHR13190">
    <property type="entry name" value="AUTOPHAGY-RELATED 2, ISOFORM A"/>
    <property type="match status" value="1"/>
</dbReference>
<comment type="catalytic activity">
    <reaction evidence="11">
        <text>a 1,2-diacyl-sn-glycero-3-phosphoethanolamine(in) = a 1,2-diacyl-sn-glycero-3-phosphoethanolamine(out)</text>
        <dbReference type="Rhea" id="RHEA:38895"/>
        <dbReference type="ChEBI" id="CHEBI:64612"/>
    </reaction>
</comment>
<feature type="region of interest" description="Disordered" evidence="13">
    <location>
        <begin position="76"/>
        <end position="154"/>
    </location>
</feature>
<comment type="catalytic activity">
    <reaction evidence="12">
        <text>a 1,2-diacyl-sn-glycero-3-phosphocholine(in) = a 1,2-diacyl-sn-glycero-3-phosphocholine(out)</text>
        <dbReference type="Rhea" id="RHEA:38571"/>
        <dbReference type="ChEBI" id="CHEBI:57643"/>
    </reaction>
</comment>
<dbReference type="RefSeq" id="XP_002584696.1">
    <property type="nucleotide sequence ID" value="XM_002584650.1"/>
</dbReference>
<dbReference type="OMA" id="AVWKRAP"/>
<feature type="region of interest" description="Disordered" evidence="13">
    <location>
        <begin position="374"/>
        <end position="464"/>
    </location>
</feature>
<evidence type="ECO:0000256" key="4">
    <source>
        <dbReference type="ARBA" id="ARBA00018070"/>
    </source>
</evidence>
<keyword evidence="9" id="KW-0472">Membrane</keyword>
<feature type="compositionally biased region" description="Polar residues" evidence="13">
    <location>
        <begin position="101"/>
        <end position="116"/>
    </location>
</feature>
<evidence type="ECO:0000256" key="10">
    <source>
        <dbReference type="ARBA" id="ARBA00024479"/>
    </source>
</evidence>
<dbReference type="GO" id="GO:0032266">
    <property type="term" value="F:phosphatidylinositol-3-phosphate binding"/>
    <property type="evidence" value="ECO:0007669"/>
    <property type="project" value="TreeGrafter"/>
</dbReference>
<evidence type="ECO:0000256" key="5">
    <source>
        <dbReference type="ARBA" id="ARBA00022448"/>
    </source>
</evidence>
<dbReference type="GO" id="GO:0061723">
    <property type="term" value="P:glycophagy"/>
    <property type="evidence" value="ECO:0007669"/>
    <property type="project" value="TreeGrafter"/>
</dbReference>
<dbReference type="eggNOG" id="KOG2993">
    <property type="taxonomic scope" value="Eukaryota"/>
</dbReference>
<feature type="compositionally biased region" description="Polar residues" evidence="13">
    <location>
        <begin position="443"/>
        <end position="460"/>
    </location>
</feature>
<dbReference type="GO" id="GO:0006869">
    <property type="term" value="P:lipid transport"/>
    <property type="evidence" value="ECO:0007669"/>
    <property type="project" value="UniProtKB-KW"/>
</dbReference>
<dbReference type="GO" id="GO:0000045">
    <property type="term" value="P:autophagosome assembly"/>
    <property type="evidence" value="ECO:0007669"/>
    <property type="project" value="TreeGrafter"/>
</dbReference>
<feature type="compositionally biased region" description="Polar residues" evidence="13">
    <location>
        <begin position="393"/>
        <end position="403"/>
    </location>
</feature>
<evidence type="ECO:0000313" key="14">
    <source>
        <dbReference type="EMBL" id="EEP80543.1"/>
    </source>
</evidence>
<feature type="region of interest" description="Disordered" evidence="13">
    <location>
        <begin position="1924"/>
        <end position="1954"/>
    </location>
</feature>
<dbReference type="GO" id="GO:0034045">
    <property type="term" value="C:phagophore assembly site membrane"/>
    <property type="evidence" value="ECO:0007669"/>
    <property type="project" value="UniProtKB-SubCell"/>
</dbReference>
<dbReference type="GO" id="GO:0061709">
    <property type="term" value="P:reticulophagy"/>
    <property type="evidence" value="ECO:0007669"/>
    <property type="project" value="TreeGrafter"/>
</dbReference>
<dbReference type="GO" id="GO:0043495">
    <property type="term" value="F:protein-membrane adaptor activity"/>
    <property type="evidence" value="ECO:0007669"/>
    <property type="project" value="TreeGrafter"/>
</dbReference>
<evidence type="ECO:0000256" key="1">
    <source>
        <dbReference type="ARBA" id="ARBA00004406"/>
    </source>
</evidence>
<name>C4JSE6_UNCRE</name>
<dbReference type="KEGG" id="ure:UREG_05385"/>
<gene>
    <name evidence="14" type="ORF">UREG_05385</name>
</gene>
<feature type="region of interest" description="Disordered" evidence="13">
    <location>
        <begin position="261"/>
        <end position="295"/>
    </location>
</feature>
<evidence type="ECO:0000256" key="12">
    <source>
        <dbReference type="ARBA" id="ARBA00024631"/>
    </source>
</evidence>
<comment type="similarity">
    <text evidence="3">Belongs to the ATG2 family.</text>
</comment>
<keyword evidence="7" id="KW-0072">Autophagy</keyword>
<keyword evidence="8" id="KW-0445">Lipid transport</keyword>
<feature type="region of interest" description="Disordered" evidence="13">
    <location>
        <begin position="589"/>
        <end position="618"/>
    </location>
</feature>
<evidence type="ECO:0000256" key="6">
    <source>
        <dbReference type="ARBA" id="ARBA00022824"/>
    </source>
</evidence>
<evidence type="ECO:0000256" key="11">
    <source>
        <dbReference type="ARBA" id="ARBA00024615"/>
    </source>
</evidence>
<evidence type="ECO:0000313" key="15">
    <source>
        <dbReference type="Proteomes" id="UP000002058"/>
    </source>
</evidence>
<evidence type="ECO:0000256" key="8">
    <source>
        <dbReference type="ARBA" id="ARBA00023055"/>
    </source>
</evidence>
<keyword evidence="15" id="KW-1185">Reference proteome</keyword>
<dbReference type="GO" id="GO:0005789">
    <property type="term" value="C:endoplasmic reticulum membrane"/>
    <property type="evidence" value="ECO:0007669"/>
    <property type="project" value="UniProtKB-SubCell"/>
</dbReference>
<feature type="region of interest" description="Disordered" evidence="13">
    <location>
        <begin position="1408"/>
        <end position="1427"/>
    </location>
</feature>
<dbReference type="InParanoid" id="C4JSE6"/>
<organism evidence="14 15">
    <name type="scientific">Uncinocarpus reesii (strain UAMH 1704)</name>
    <dbReference type="NCBI Taxonomy" id="336963"/>
    <lineage>
        <taxon>Eukaryota</taxon>
        <taxon>Fungi</taxon>
        <taxon>Dikarya</taxon>
        <taxon>Ascomycota</taxon>
        <taxon>Pezizomycotina</taxon>
        <taxon>Eurotiomycetes</taxon>
        <taxon>Eurotiomycetidae</taxon>
        <taxon>Onygenales</taxon>
        <taxon>Onygenaceae</taxon>
        <taxon>Uncinocarpus</taxon>
    </lineage>
</organism>
<dbReference type="PANTHER" id="PTHR13190:SF1">
    <property type="entry name" value="AUTOPHAGY-RELATED 2, ISOFORM A"/>
    <property type="match status" value="1"/>
</dbReference>
<feature type="region of interest" description="Disordered" evidence="13">
    <location>
        <begin position="483"/>
        <end position="564"/>
    </location>
</feature>
<sequence length="2055" mass="223603">MSAFLPSFFQKRLLRYALSRLELVDTDALDLDSLGIAWGQKEHANVSLVRVTIPADIYNSAIIVEVEGIDLQLKLSPDKSGRNASSPSRSGGACGGDEQSGHSSLPSTTDLAQSFLESEPKEETEELQAALMSQSQHTQNSDSPSEDGEEELGLHDGVSLPSFVAGFLKGVVNRLQLKIANVSLRVDMEVGRDGTDKNERRDAVSGLFTVQDIAIEGVATSASDDPSVKIGKRKVSLAGIHAMIISDAEVFSNYSRFYASESTTHSKPSHTPLRTRSPEPSSSSSDSCGDMAQSTILDPSMHSSQFTDDTYGNESCQLDSSAYSTGGRFSDAASDDGDDQFYSEMSDSHYGERFLDNPVCLEEALQSQFDDHIEDSTILPGDPSTPVREAQTPRAQTPQSPGSSPEHYMYHSIREDNSPVQDTDLDEDSDTTATHPDEPVSRLQASGTTSAPGHTPTQVEDLSASRIFTHEEAQSMYMSAMSYASTNSSPDMPGAWGSSTSEEISGEKVGSANLASLADGEEATSDTFNQQTRESSDDPVRLQNITESPPEGNERSAGLSSSPGGFSGVAKELVSIDKAILWIPVIDSPDDSKAASSAADSKPTDHMADSTSSLADSMAPNMLPYSRLRSTQSTFRRGSVSSVASLRHPALPRQTAGSQRSEEFDGLTDSQRARAVEIDVTSLSAKFDIASGWLLLKMGQQFADVCASTKSDPKGSEPTGEESSPLFVSLNLASCSFKFLERVAAHPYPISTSPPYQFSSGIPIEGTILHLTLSKIIFDFAAAGNTTKVHLKIMKFVLGHMSQDIISFDERLKMRESTRDIRSPGHGDISLQMIKSAESIIIKPATLPMCVSLNLQKLDEMLGWFGGLSTVLELGSSIASASTVKGGQPCPPPRPRGVHFADAVPTPRPKTNNVAVKVTCRIGGIVLRVIGEHCTVQLATTAAKLLSRPEYIALQIDKATISGPHLRQGHSDSSASFDLDNLRFMYLYGPQESDLDRLLALLTPSKDKYDNDDDIMLDTLFRQRRQGAVIRLTVDHANLTLPSPATLQPLTHLSSELAKLATVAKYLPQDDRPGLLILGLIQNFEGQIHVNRDVGDISVISQTIEAAYVTFPSLIATRISAITVVRNGSEELVAEAIPEDIGAPRTADVLPMIMVRFIADDMDPTVKVKLYNLRVEYTVPFVTAILGGSEALIGEDVAVHMAQSVLSLADLDAHSPISEPGSINSEFNHRLATPPKISVGLKDCIVGLNPRKPPAKALVILTRATFNGALHKSKPSEASLDIRKASIMLIDDVGSAGPAENYRSRRPSGVRAGQIHCLEGMGYVPVCDISSASVLVKVMQLDAEGEKSLDVEVRDDLLVLETCADSTQTLISILGGLTPLSRPTSTERKYRTEIMPLEDMLNSLSGNAFATDAGSDASPPEDEIEVDGDGAEEVEYVSVFYPSHEDSEQQRGLSSMGASQVLSSFHSEAQMSSSIPKLDFQDDHFAKKSAVNGTAHRWDSTRNTYNLATDIKFRDSPLRVRVRDVHVIWNLYDGYDWQHTRDTISKAVKDVQMKAAEKLARRPGNRLSADFDEEEESVIGDFLFNSVYIGIPANGDPRELSHDINRNIDDLASETMSYATSTTVTAMQNTSGAKREKLRLARSKHHKMTFELKGISADLIVFPPGSGETQSSLDVRVEDLEIFDHVPTSTWKKFATYMHDVGEREIGTSMVHLEILNVKPVPDLAASEIVLKATVLPLRLHVDQDALDFLSRFFEFKDESATSQAPEDIPFLQRVEVNAIRVRLDFKPKRVDYAGLRSGRTTEFMNFFILDEADMVLRHVIVYGVSGFDRLGQTLNDIWMPDIKANQLPTVLAGIAPVRSLVNIGSGVKDLVLVPMREYKKDGRIVRSVQKGAIQFAKTTTSELLKLGAKLAIGTQTALESAEDFLSSPRGLPTQSPLSDGRRDDNHLDEGERPRISLYADQPLGVAQGLRGAYASLERDLLFTRDVIVAVPGEIMESRNATEAAKRVMGRASTVVFRPAIGASKAVSRAFLGANNTIEPENRRRIEDKYKKHTI</sequence>
<dbReference type="STRING" id="336963.C4JSE6"/>
<accession>C4JSE6</accession>
<feature type="compositionally biased region" description="Low complexity" evidence="13">
    <location>
        <begin position="278"/>
        <end position="287"/>
    </location>
</feature>
<dbReference type="GO" id="GO:0061908">
    <property type="term" value="C:phagophore"/>
    <property type="evidence" value="ECO:0007669"/>
    <property type="project" value="TreeGrafter"/>
</dbReference>
<dbReference type="Proteomes" id="UP000002058">
    <property type="component" value="Unassembled WGS sequence"/>
</dbReference>
<comment type="subcellular location">
    <subcellularLocation>
        <location evidence="1">Endoplasmic reticulum membrane</location>
        <topology evidence="1">Peripheral membrane protein</topology>
    </subcellularLocation>
    <subcellularLocation>
        <location evidence="2">Preautophagosomal structure membrane</location>
        <topology evidence="2">Peripheral membrane protein</topology>
    </subcellularLocation>
</comment>
<feature type="compositionally biased region" description="Basic and acidic residues" evidence="13">
    <location>
        <begin position="408"/>
        <end position="417"/>
    </location>
</feature>
<dbReference type="GO" id="GO:0000422">
    <property type="term" value="P:autophagy of mitochondrion"/>
    <property type="evidence" value="ECO:0007669"/>
    <property type="project" value="TreeGrafter"/>
</dbReference>
<dbReference type="InterPro" id="IPR026849">
    <property type="entry name" value="ATG2"/>
</dbReference>
<protein>
    <recommendedName>
        <fullName evidence="4">Autophagy-related protein 2</fullName>
    </recommendedName>
</protein>
<dbReference type="VEuPathDB" id="FungiDB:UREG_05385"/>
<keyword evidence="6" id="KW-0256">Endoplasmic reticulum</keyword>
<feature type="compositionally biased region" description="Basic and acidic residues" evidence="13">
    <location>
        <begin position="1940"/>
        <end position="1954"/>
    </location>
</feature>
<dbReference type="OrthoDB" id="18982at2759"/>
<comment type="catalytic activity">
    <reaction evidence="10">
        <text>a 1,2-diacyl-sn-glycero-3-phospho-L-serine(in) = a 1,2-diacyl-sn-glycero-3-phospho-L-serine(out)</text>
        <dbReference type="Rhea" id="RHEA:38663"/>
        <dbReference type="ChEBI" id="CHEBI:57262"/>
    </reaction>
</comment>
<dbReference type="GeneID" id="8440566"/>
<evidence type="ECO:0000256" key="7">
    <source>
        <dbReference type="ARBA" id="ARBA00023006"/>
    </source>
</evidence>
<feature type="compositionally biased region" description="Polar residues" evidence="13">
    <location>
        <begin position="131"/>
        <end position="143"/>
    </location>
</feature>